<dbReference type="InterPro" id="IPR000866">
    <property type="entry name" value="AhpC/TSA"/>
</dbReference>
<evidence type="ECO:0000256" key="10">
    <source>
        <dbReference type="ARBA" id="ARBA00042639"/>
    </source>
</evidence>
<accession>A0A7X0EFD1</accession>
<evidence type="ECO:0000256" key="5">
    <source>
        <dbReference type="ARBA" id="ARBA00023002"/>
    </source>
</evidence>
<comment type="catalytic activity">
    <reaction evidence="11">
        <text>a hydroperoxide + [thioredoxin]-dithiol = an alcohol + [thioredoxin]-disulfide + H2O</text>
        <dbReference type="Rhea" id="RHEA:62620"/>
        <dbReference type="Rhea" id="RHEA-COMP:10698"/>
        <dbReference type="Rhea" id="RHEA-COMP:10700"/>
        <dbReference type="ChEBI" id="CHEBI:15377"/>
        <dbReference type="ChEBI" id="CHEBI:29950"/>
        <dbReference type="ChEBI" id="CHEBI:30879"/>
        <dbReference type="ChEBI" id="CHEBI:35924"/>
        <dbReference type="ChEBI" id="CHEBI:50058"/>
        <dbReference type="EC" id="1.11.1.24"/>
    </reaction>
</comment>
<dbReference type="Gene3D" id="3.40.30.10">
    <property type="entry name" value="Glutaredoxin"/>
    <property type="match status" value="1"/>
</dbReference>
<organism evidence="13 14">
    <name type="scientific">Nitrospirillum iridis</name>
    <dbReference type="NCBI Taxonomy" id="765888"/>
    <lineage>
        <taxon>Bacteria</taxon>
        <taxon>Pseudomonadati</taxon>
        <taxon>Pseudomonadota</taxon>
        <taxon>Alphaproteobacteria</taxon>
        <taxon>Rhodospirillales</taxon>
        <taxon>Azospirillaceae</taxon>
        <taxon>Nitrospirillum</taxon>
    </lineage>
</organism>
<sequence>MTLQSKLDAFKADFEAGKPPYNVPYSVVETMHRATTELIASGAAQRALKAGDELPTFRLSDPDGNTVSSADLLSSGPLVISFYRGVWCPYCNMELQALQEALPTFQELGASLLAISPQNPVNSRKSVRRNKLTFPILSDPRNDVAAAFGLRFEMPDYLIELYKSLKNDLPAFNGNPSWTLPMPARYVVGQGGAILYAEVNPDYTRRPEPEDMLPALRLAATRAAA</sequence>
<dbReference type="InterPro" id="IPR013766">
    <property type="entry name" value="Thioredoxin_domain"/>
</dbReference>
<dbReference type="RefSeq" id="WP_184807376.1">
    <property type="nucleotide sequence ID" value="NZ_JACIIZ010000021.1"/>
</dbReference>
<evidence type="ECO:0000313" key="14">
    <source>
        <dbReference type="Proteomes" id="UP000539175"/>
    </source>
</evidence>
<evidence type="ECO:0000256" key="11">
    <source>
        <dbReference type="ARBA" id="ARBA00049091"/>
    </source>
</evidence>
<comment type="similarity">
    <text evidence="9">Belongs to the peroxiredoxin family. BCP/PrxQ subfamily.</text>
</comment>
<dbReference type="Pfam" id="PF00578">
    <property type="entry name" value="AhpC-TSA"/>
    <property type="match status" value="1"/>
</dbReference>
<evidence type="ECO:0000256" key="3">
    <source>
        <dbReference type="ARBA" id="ARBA00022559"/>
    </source>
</evidence>
<proteinExistence type="inferred from homology"/>
<dbReference type="CDD" id="cd02970">
    <property type="entry name" value="PRX_like2"/>
    <property type="match status" value="1"/>
</dbReference>
<keyword evidence="6" id="KW-1015">Disulfide bond</keyword>
<dbReference type="PROSITE" id="PS51352">
    <property type="entry name" value="THIOREDOXIN_2"/>
    <property type="match status" value="1"/>
</dbReference>
<dbReference type="InterPro" id="IPR036249">
    <property type="entry name" value="Thioredoxin-like_sf"/>
</dbReference>
<keyword evidence="5" id="KW-0560">Oxidoreductase</keyword>
<dbReference type="GO" id="GO:0008379">
    <property type="term" value="F:thioredoxin peroxidase activity"/>
    <property type="evidence" value="ECO:0007669"/>
    <property type="project" value="TreeGrafter"/>
</dbReference>
<comment type="caution">
    <text evidence="13">The sequence shown here is derived from an EMBL/GenBank/DDBJ whole genome shotgun (WGS) entry which is preliminary data.</text>
</comment>
<dbReference type="SUPFAM" id="SSF52833">
    <property type="entry name" value="Thioredoxin-like"/>
    <property type="match status" value="1"/>
</dbReference>
<dbReference type="PANTHER" id="PTHR42801:SF7">
    <property type="entry name" value="SLL1159 PROTEIN"/>
    <property type="match status" value="1"/>
</dbReference>
<evidence type="ECO:0000313" key="13">
    <source>
        <dbReference type="EMBL" id="MBB6254848.1"/>
    </source>
</evidence>
<evidence type="ECO:0000256" key="4">
    <source>
        <dbReference type="ARBA" id="ARBA00022862"/>
    </source>
</evidence>
<keyword evidence="3" id="KW-0575">Peroxidase</keyword>
<keyword evidence="14" id="KW-1185">Reference proteome</keyword>
<dbReference type="EC" id="1.11.1.24" evidence="2"/>
<comment type="function">
    <text evidence="1">Thiol-specific peroxidase that catalyzes the reduction of hydrogen peroxide and organic hydroperoxides to water and alcohols, respectively. Plays a role in cell protection against oxidative stress by detoxifying peroxides and as sensor of hydrogen peroxide-mediated signaling events.</text>
</comment>
<evidence type="ECO:0000256" key="7">
    <source>
        <dbReference type="ARBA" id="ARBA00023284"/>
    </source>
</evidence>
<evidence type="ECO:0000256" key="8">
    <source>
        <dbReference type="ARBA" id="ARBA00032824"/>
    </source>
</evidence>
<evidence type="ECO:0000256" key="2">
    <source>
        <dbReference type="ARBA" id="ARBA00013017"/>
    </source>
</evidence>
<gene>
    <name evidence="13" type="ORF">FHS74_005441</name>
</gene>
<feature type="domain" description="Thioredoxin" evidence="12">
    <location>
        <begin position="48"/>
        <end position="221"/>
    </location>
</feature>
<dbReference type="GO" id="GO:0034599">
    <property type="term" value="P:cellular response to oxidative stress"/>
    <property type="evidence" value="ECO:0007669"/>
    <property type="project" value="TreeGrafter"/>
</dbReference>
<dbReference type="AlphaFoldDB" id="A0A7X0EFD1"/>
<evidence type="ECO:0000256" key="9">
    <source>
        <dbReference type="ARBA" id="ARBA00038489"/>
    </source>
</evidence>
<protein>
    <recommendedName>
        <fullName evidence="2">thioredoxin-dependent peroxiredoxin</fullName>
        <ecNumber evidence="2">1.11.1.24</ecNumber>
    </recommendedName>
    <alternativeName>
        <fullName evidence="8">Thioredoxin peroxidase</fullName>
    </alternativeName>
    <alternativeName>
        <fullName evidence="10">Thioredoxin-dependent peroxiredoxin Bcp</fullName>
    </alternativeName>
</protein>
<dbReference type="PANTHER" id="PTHR42801">
    <property type="entry name" value="THIOREDOXIN-DEPENDENT PEROXIDE REDUCTASE"/>
    <property type="match status" value="1"/>
</dbReference>
<name>A0A7X0EFD1_9PROT</name>
<evidence type="ECO:0000259" key="12">
    <source>
        <dbReference type="PROSITE" id="PS51352"/>
    </source>
</evidence>
<dbReference type="GO" id="GO:0045454">
    <property type="term" value="P:cell redox homeostasis"/>
    <property type="evidence" value="ECO:0007669"/>
    <property type="project" value="TreeGrafter"/>
</dbReference>
<evidence type="ECO:0000256" key="1">
    <source>
        <dbReference type="ARBA" id="ARBA00003330"/>
    </source>
</evidence>
<evidence type="ECO:0000256" key="6">
    <source>
        <dbReference type="ARBA" id="ARBA00023157"/>
    </source>
</evidence>
<dbReference type="GO" id="GO:0005737">
    <property type="term" value="C:cytoplasm"/>
    <property type="evidence" value="ECO:0007669"/>
    <property type="project" value="TreeGrafter"/>
</dbReference>
<dbReference type="Proteomes" id="UP000539175">
    <property type="component" value="Unassembled WGS sequence"/>
</dbReference>
<keyword evidence="4" id="KW-0049">Antioxidant</keyword>
<dbReference type="InterPro" id="IPR050924">
    <property type="entry name" value="Peroxiredoxin_BCP/PrxQ"/>
</dbReference>
<keyword evidence="7" id="KW-0676">Redox-active center</keyword>
<reference evidence="13 14" key="1">
    <citation type="submission" date="2020-08" db="EMBL/GenBank/DDBJ databases">
        <title>Genomic Encyclopedia of Type Strains, Phase IV (KMG-IV): sequencing the most valuable type-strain genomes for metagenomic binning, comparative biology and taxonomic classification.</title>
        <authorList>
            <person name="Goeker M."/>
        </authorList>
    </citation>
    <scope>NUCLEOTIDE SEQUENCE [LARGE SCALE GENOMIC DNA]</scope>
    <source>
        <strain evidence="13 14">DSM 22198</strain>
    </source>
</reference>
<dbReference type="EMBL" id="JACIIZ010000021">
    <property type="protein sequence ID" value="MBB6254848.1"/>
    <property type="molecule type" value="Genomic_DNA"/>
</dbReference>